<dbReference type="OrthoDB" id="1020576at2759"/>
<protein>
    <recommendedName>
        <fullName evidence="4">DC1 domain-containing protein</fullName>
    </recommendedName>
</protein>
<reference evidence="2 3" key="1">
    <citation type="submission" date="2020-09" db="EMBL/GenBank/DDBJ databases">
        <title>De no assembly of potato wild relative species, Solanum commersonii.</title>
        <authorList>
            <person name="Cho K."/>
        </authorList>
    </citation>
    <scope>NUCLEOTIDE SEQUENCE [LARGE SCALE GENOMIC DNA]</scope>
    <source>
        <strain evidence="2">LZ3.2</strain>
        <tissue evidence="2">Leaf</tissue>
    </source>
</reference>
<evidence type="ECO:0000313" key="3">
    <source>
        <dbReference type="Proteomes" id="UP000824120"/>
    </source>
</evidence>
<keyword evidence="3" id="KW-1185">Reference proteome</keyword>
<feature type="transmembrane region" description="Helical" evidence="1">
    <location>
        <begin position="6"/>
        <end position="24"/>
    </location>
</feature>
<evidence type="ECO:0000256" key="1">
    <source>
        <dbReference type="SAM" id="Phobius"/>
    </source>
</evidence>
<gene>
    <name evidence="2" type="ORF">H5410_061972</name>
</gene>
<keyword evidence="1" id="KW-0812">Transmembrane</keyword>
<dbReference type="PANTHER" id="PTHR46288">
    <property type="entry name" value="PHORBOL-ESTER/DAG-TYPE DOMAIN-CONTAINING PROTEIN"/>
    <property type="match status" value="1"/>
</dbReference>
<dbReference type="AlphaFoldDB" id="A0A9J5WB82"/>
<proteinExistence type="predicted"/>
<evidence type="ECO:0008006" key="4">
    <source>
        <dbReference type="Google" id="ProtNLM"/>
    </source>
</evidence>
<organism evidence="2 3">
    <name type="scientific">Solanum commersonii</name>
    <name type="common">Commerson's wild potato</name>
    <name type="synonym">Commerson's nightshade</name>
    <dbReference type="NCBI Taxonomy" id="4109"/>
    <lineage>
        <taxon>Eukaryota</taxon>
        <taxon>Viridiplantae</taxon>
        <taxon>Streptophyta</taxon>
        <taxon>Embryophyta</taxon>
        <taxon>Tracheophyta</taxon>
        <taxon>Spermatophyta</taxon>
        <taxon>Magnoliopsida</taxon>
        <taxon>eudicotyledons</taxon>
        <taxon>Gunneridae</taxon>
        <taxon>Pentapetalae</taxon>
        <taxon>asterids</taxon>
        <taxon>lamiids</taxon>
        <taxon>Solanales</taxon>
        <taxon>Solanaceae</taxon>
        <taxon>Solanoideae</taxon>
        <taxon>Solaneae</taxon>
        <taxon>Solanum</taxon>
    </lineage>
</organism>
<feature type="non-terminal residue" evidence="2">
    <location>
        <position position="1"/>
    </location>
</feature>
<dbReference type="EMBL" id="JACXVP010000012">
    <property type="protein sequence ID" value="KAG5572206.1"/>
    <property type="molecule type" value="Genomic_DNA"/>
</dbReference>
<dbReference type="SUPFAM" id="SSF57889">
    <property type="entry name" value="Cysteine-rich domain"/>
    <property type="match status" value="2"/>
</dbReference>
<keyword evidence="1" id="KW-1133">Transmembrane helix</keyword>
<sequence length="330" mass="37259">MLKVTLAYIVIILFMICAVISLDYDHTLVLKPFQLANDNKEFHCAAYGVDDSELSLFQSYYCCNSCTFNLHVECAFIPTTLNLKVKYPLHLFFSLPMNCEAASLSCSICTKVVPTLGCWVFYNHDHVYLCHFDRAAIVEFSMETDSLGQLQNQLQTLAITSRPPARANQPSGGVTHFTHRHSLKEYGSANSLRCSLCNFSFMKGYICVGCNYFIDNICFSLYRIFSISLLSIRGNQNYKSRRPLAPPGSFCDHCGYKGHLKTNCYKLVGYPPDFQRKKNLGSAGVPIKPYASSNVAEVEGINNVKGQGRYISEDHYQDLIGRGNFRLIWQ</sequence>
<dbReference type="Proteomes" id="UP000824120">
    <property type="component" value="Chromosome 12"/>
</dbReference>
<comment type="caution">
    <text evidence="2">The sequence shown here is derived from an EMBL/GenBank/DDBJ whole genome shotgun (WGS) entry which is preliminary data.</text>
</comment>
<name>A0A9J5WB82_SOLCO</name>
<dbReference type="PANTHER" id="PTHR46288:SF50">
    <property type="entry name" value="DC1 DOMAIN-CONTAINING PROTEIN"/>
    <property type="match status" value="1"/>
</dbReference>
<evidence type="ECO:0000313" key="2">
    <source>
        <dbReference type="EMBL" id="KAG5572206.1"/>
    </source>
</evidence>
<keyword evidence="1" id="KW-0472">Membrane</keyword>
<dbReference type="InterPro" id="IPR046349">
    <property type="entry name" value="C1-like_sf"/>
</dbReference>
<accession>A0A9J5WB82</accession>